<evidence type="ECO:0000313" key="19">
    <source>
        <dbReference type="Proteomes" id="UP001187415"/>
    </source>
</evidence>
<keyword evidence="5" id="KW-0245">EGF-like domain</keyword>
<evidence type="ECO:0000256" key="9">
    <source>
        <dbReference type="ARBA" id="ARBA00022859"/>
    </source>
</evidence>
<keyword evidence="14" id="KW-0325">Glycoprotein</keyword>
<dbReference type="CDD" id="cd00112">
    <property type="entry name" value="LDLa"/>
    <property type="match status" value="1"/>
</dbReference>
<feature type="chain" id="PRO_5041644648" description="Complement component C6" evidence="17">
    <location>
        <begin position="23"/>
        <end position="275"/>
    </location>
</feature>
<dbReference type="PROSITE" id="PS50068">
    <property type="entry name" value="LDLRA_2"/>
    <property type="match status" value="1"/>
</dbReference>
<dbReference type="Gene3D" id="2.20.100.10">
    <property type="entry name" value="Thrombospondin type-1 (TSP1) repeat"/>
    <property type="match status" value="2"/>
</dbReference>
<dbReference type="PANTHER" id="PTHR45742">
    <property type="entry name" value="COMPLEMENT COMPONENT C6"/>
    <property type="match status" value="1"/>
</dbReference>
<evidence type="ECO:0000256" key="17">
    <source>
        <dbReference type="SAM" id="SignalP"/>
    </source>
</evidence>
<keyword evidence="19" id="KW-1185">Reference proteome</keyword>
<evidence type="ECO:0000256" key="13">
    <source>
        <dbReference type="ARBA" id="ARBA00023157"/>
    </source>
</evidence>
<dbReference type="GO" id="GO:0005579">
    <property type="term" value="C:membrane attack complex"/>
    <property type="evidence" value="ECO:0007669"/>
    <property type="project" value="UniProtKB-KW"/>
</dbReference>
<dbReference type="PRINTS" id="PR00764">
    <property type="entry name" value="COMPLEMENTC9"/>
</dbReference>
<dbReference type="PROSITE" id="PS50092">
    <property type="entry name" value="TSP1"/>
    <property type="match status" value="2"/>
</dbReference>
<evidence type="ECO:0000256" key="3">
    <source>
        <dbReference type="ARBA" id="ARBA00009214"/>
    </source>
</evidence>
<dbReference type="GO" id="GO:0031640">
    <property type="term" value="P:killing of cells of another organism"/>
    <property type="evidence" value="ECO:0007669"/>
    <property type="project" value="UniProtKB-KW"/>
</dbReference>
<name>A0AA88IZV8_CHASR</name>
<dbReference type="GO" id="GO:0005576">
    <property type="term" value="C:extracellular region"/>
    <property type="evidence" value="ECO:0007669"/>
    <property type="project" value="UniProtKB-SubCell"/>
</dbReference>
<dbReference type="Proteomes" id="UP001187415">
    <property type="component" value="Unassembled WGS sequence"/>
</dbReference>
<dbReference type="InterPro" id="IPR001862">
    <property type="entry name" value="MAC_perforin"/>
</dbReference>
<dbReference type="Pfam" id="PF00090">
    <property type="entry name" value="TSP_1"/>
    <property type="match status" value="2"/>
</dbReference>
<dbReference type="SUPFAM" id="SSF82895">
    <property type="entry name" value="TSP-1 type 1 repeat"/>
    <property type="match status" value="2"/>
</dbReference>
<dbReference type="GO" id="GO:0006958">
    <property type="term" value="P:complement activation, classical pathway"/>
    <property type="evidence" value="ECO:0007669"/>
    <property type="project" value="UniProtKB-KW"/>
</dbReference>
<dbReference type="InterPro" id="IPR036055">
    <property type="entry name" value="LDL_receptor-like_sf"/>
</dbReference>
<comment type="caution">
    <text evidence="18">The sequence shown here is derived from an EMBL/GenBank/DDBJ whole genome shotgun (WGS) entry which is preliminary data.</text>
</comment>
<organism evidence="18 19">
    <name type="scientific">Channa striata</name>
    <name type="common">Snakehead murrel</name>
    <name type="synonym">Ophicephalus striatus</name>
    <dbReference type="NCBI Taxonomy" id="64152"/>
    <lineage>
        <taxon>Eukaryota</taxon>
        <taxon>Metazoa</taxon>
        <taxon>Chordata</taxon>
        <taxon>Craniata</taxon>
        <taxon>Vertebrata</taxon>
        <taxon>Euteleostomi</taxon>
        <taxon>Actinopterygii</taxon>
        <taxon>Neopterygii</taxon>
        <taxon>Teleostei</taxon>
        <taxon>Neoteleostei</taxon>
        <taxon>Acanthomorphata</taxon>
        <taxon>Anabantaria</taxon>
        <taxon>Anabantiformes</taxon>
        <taxon>Channoidei</taxon>
        <taxon>Channidae</taxon>
        <taxon>Channa</taxon>
    </lineage>
</organism>
<evidence type="ECO:0000256" key="12">
    <source>
        <dbReference type="ARBA" id="ARBA00023136"/>
    </source>
</evidence>
<dbReference type="InterPro" id="IPR002172">
    <property type="entry name" value="LDrepeatLR_classA_rpt"/>
</dbReference>
<keyword evidence="9" id="KW-0391">Immunity</keyword>
<feature type="disulfide bond" evidence="16">
    <location>
        <begin position="159"/>
        <end position="174"/>
    </location>
</feature>
<evidence type="ECO:0000256" key="5">
    <source>
        <dbReference type="ARBA" id="ARBA00022536"/>
    </source>
</evidence>
<gene>
    <name evidence="18" type="ORF">Q5P01_024425</name>
</gene>
<keyword evidence="6" id="KW-1052">Target cell membrane</keyword>
<dbReference type="EMBL" id="JAUPFM010000020">
    <property type="protein sequence ID" value="KAK2818864.1"/>
    <property type="molecule type" value="Genomic_DNA"/>
</dbReference>
<protein>
    <recommendedName>
        <fullName evidence="20">Complement component C6</fullName>
    </recommendedName>
</protein>
<evidence type="ECO:0000256" key="15">
    <source>
        <dbReference type="ARBA" id="ARBA00023298"/>
    </source>
</evidence>
<evidence type="ECO:0000256" key="7">
    <source>
        <dbReference type="ARBA" id="ARBA00022588"/>
    </source>
</evidence>
<dbReference type="GO" id="GO:0044218">
    <property type="term" value="C:other organism cell membrane"/>
    <property type="evidence" value="ECO:0007669"/>
    <property type="project" value="UniProtKB-KW"/>
</dbReference>
<reference evidence="18" key="1">
    <citation type="submission" date="2023-07" db="EMBL/GenBank/DDBJ databases">
        <title>Chromosome-level Genome Assembly of Striped Snakehead (Channa striata).</title>
        <authorList>
            <person name="Liu H."/>
        </authorList>
    </citation>
    <scope>NUCLEOTIDE SEQUENCE</scope>
    <source>
        <strain evidence="18">Gz</strain>
        <tissue evidence="18">Muscle</tissue>
    </source>
</reference>
<dbReference type="Gene3D" id="4.10.400.10">
    <property type="entry name" value="Low-density Lipoprotein Receptor"/>
    <property type="match status" value="1"/>
</dbReference>
<dbReference type="InterPro" id="IPR000884">
    <property type="entry name" value="TSP1_rpt"/>
</dbReference>
<dbReference type="InterPro" id="IPR036383">
    <property type="entry name" value="TSP1_rpt_sf"/>
</dbReference>
<keyword evidence="7" id="KW-0399">Innate immunity</keyword>
<keyword evidence="4" id="KW-0964">Secreted</keyword>
<keyword evidence="17" id="KW-0732">Signal</keyword>
<evidence type="ECO:0000256" key="8">
    <source>
        <dbReference type="ARBA" id="ARBA00022852"/>
    </source>
</evidence>
<keyword evidence="13 16" id="KW-1015">Disulfide bond</keyword>
<dbReference type="GO" id="GO:0045087">
    <property type="term" value="P:innate immune response"/>
    <property type="evidence" value="ECO:0007669"/>
    <property type="project" value="UniProtKB-KW"/>
</dbReference>
<evidence type="ECO:0000256" key="11">
    <source>
        <dbReference type="ARBA" id="ARBA00023058"/>
    </source>
</evidence>
<dbReference type="AlphaFoldDB" id="A0AA88IZV8"/>
<dbReference type="SMART" id="SM00192">
    <property type="entry name" value="LDLa"/>
    <property type="match status" value="1"/>
</dbReference>
<evidence type="ECO:0000256" key="10">
    <source>
        <dbReference type="ARBA" id="ARBA00022875"/>
    </source>
</evidence>
<dbReference type="Pfam" id="PF00057">
    <property type="entry name" value="Ldl_recept_a"/>
    <property type="match status" value="1"/>
</dbReference>
<sequence>MAPSSLFVLLLQLLSCISAGLACQCDRYSWSPWSACSSTCNHGTQQRRRYFQYDDYYWKSSCAQLCDSHEQRGCNEQACPINCLLTEFGPWSDCSPCAKKQFRTRSVLRPSQFGGSQCSVELSEERPCYPATQCRLPPIDCKGDFKCDNGRCINSTLTCNRQNDCGDNSDEKDCVNPTVVCPVEKRVAPGSDLVANGFDALAEEPRGAVLDNNFMGGSCIIKRPPSTLLYHRIPYNFEAFDIKVGLLEDFSIEAPAAAHRVCQHNVVQFVWQQTR</sequence>
<feature type="disulfide bond" evidence="16">
    <location>
        <begin position="147"/>
        <end position="165"/>
    </location>
</feature>
<keyword evidence="8" id="KW-0204">Cytolysis</keyword>
<comment type="caution">
    <text evidence="16">Lacks conserved residue(s) required for the propagation of feature annotation.</text>
</comment>
<evidence type="ECO:0000256" key="4">
    <source>
        <dbReference type="ARBA" id="ARBA00022525"/>
    </source>
</evidence>
<evidence type="ECO:0000256" key="1">
    <source>
        <dbReference type="ARBA" id="ARBA00004175"/>
    </source>
</evidence>
<dbReference type="PROSITE" id="PS01209">
    <property type="entry name" value="LDLRA_1"/>
    <property type="match status" value="1"/>
</dbReference>
<evidence type="ECO:0000256" key="6">
    <source>
        <dbReference type="ARBA" id="ARBA00022537"/>
    </source>
</evidence>
<keyword evidence="11" id="KW-0473">Membrane attack complex</keyword>
<comment type="similarity">
    <text evidence="3">Belongs to the complement C6/C7/C8/C9 family.</text>
</comment>
<keyword evidence="12" id="KW-0472">Membrane</keyword>
<dbReference type="PANTHER" id="PTHR45742:SF4">
    <property type="entry name" value="COMPLEMENT COMPONENT C6"/>
    <property type="match status" value="1"/>
</dbReference>
<evidence type="ECO:0008006" key="20">
    <source>
        <dbReference type="Google" id="ProtNLM"/>
    </source>
</evidence>
<keyword evidence="10" id="KW-0180">Complement pathway</keyword>
<evidence type="ECO:0000256" key="14">
    <source>
        <dbReference type="ARBA" id="ARBA00023180"/>
    </source>
</evidence>
<dbReference type="SMART" id="SM00209">
    <property type="entry name" value="TSP1"/>
    <property type="match status" value="2"/>
</dbReference>
<dbReference type="FunFam" id="4.10.400.10:FF:000065">
    <property type="entry name" value="Transmembrane protease serine 7"/>
    <property type="match status" value="1"/>
</dbReference>
<feature type="signal peptide" evidence="17">
    <location>
        <begin position="1"/>
        <end position="22"/>
    </location>
</feature>
<proteinExistence type="inferred from homology"/>
<keyword evidence="15" id="KW-1053">Target membrane</keyword>
<accession>A0AA88IZV8</accession>
<dbReference type="InterPro" id="IPR023415">
    <property type="entry name" value="LDLR_class-A_CS"/>
</dbReference>
<comment type="subcellular location">
    <subcellularLocation>
        <location evidence="2">Secreted</location>
    </subcellularLocation>
    <subcellularLocation>
        <location evidence="1">Target cell membrane</location>
    </subcellularLocation>
</comment>
<evidence type="ECO:0000256" key="2">
    <source>
        <dbReference type="ARBA" id="ARBA00004613"/>
    </source>
</evidence>
<evidence type="ECO:0000313" key="18">
    <source>
        <dbReference type="EMBL" id="KAK2818864.1"/>
    </source>
</evidence>
<dbReference type="SUPFAM" id="SSF57424">
    <property type="entry name" value="LDL receptor-like module"/>
    <property type="match status" value="1"/>
</dbReference>
<evidence type="ECO:0000256" key="16">
    <source>
        <dbReference type="PROSITE-ProRule" id="PRU00124"/>
    </source>
</evidence>